<evidence type="ECO:0000313" key="3">
    <source>
        <dbReference type="Proteomes" id="UP001152622"/>
    </source>
</evidence>
<gene>
    <name evidence="2" type="ORF">SKAU_G00172700</name>
</gene>
<reference evidence="2" key="1">
    <citation type="journal article" date="2023" name="Science">
        <title>Genome structures resolve the early diversification of teleost fishes.</title>
        <authorList>
            <person name="Parey E."/>
            <person name="Louis A."/>
            <person name="Montfort J."/>
            <person name="Bouchez O."/>
            <person name="Roques C."/>
            <person name="Iampietro C."/>
            <person name="Lluch J."/>
            <person name="Castinel A."/>
            <person name="Donnadieu C."/>
            <person name="Desvignes T."/>
            <person name="Floi Bucao C."/>
            <person name="Jouanno E."/>
            <person name="Wen M."/>
            <person name="Mejri S."/>
            <person name="Dirks R."/>
            <person name="Jansen H."/>
            <person name="Henkel C."/>
            <person name="Chen W.J."/>
            <person name="Zahm M."/>
            <person name="Cabau C."/>
            <person name="Klopp C."/>
            <person name="Thompson A.W."/>
            <person name="Robinson-Rechavi M."/>
            <person name="Braasch I."/>
            <person name="Lecointre G."/>
            <person name="Bobe J."/>
            <person name="Postlethwait J.H."/>
            <person name="Berthelot C."/>
            <person name="Roest Crollius H."/>
            <person name="Guiguen Y."/>
        </authorList>
    </citation>
    <scope>NUCLEOTIDE SEQUENCE</scope>
    <source>
        <strain evidence="2">WJC10195</strain>
    </source>
</reference>
<feature type="region of interest" description="Disordered" evidence="1">
    <location>
        <begin position="1"/>
        <end position="58"/>
    </location>
</feature>
<organism evidence="2 3">
    <name type="scientific">Synaphobranchus kaupii</name>
    <name type="common">Kaup's arrowtooth eel</name>
    <dbReference type="NCBI Taxonomy" id="118154"/>
    <lineage>
        <taxon>Eukaryota</taxon>
        <taxon>Metazoa</taxon>
        <taxon>Chordata</taxon>
        <taxon>Craniata</taxon>
        <taxon>Vertebrata</taxon>
        <taxon>Euteleostomi</taxon>
        <taxon>Actinopterygii</taxon>
        <taxon>Neopterygii</taxon>
        <taxon>Teleostei</taxon>
        <taxon>Anguilliformes</taxon>
        <taxon>Synaphobranchidae</taxon>
        <taxon>Synaphobranchus</taxon>
    </lineage>
</organism>
<feature type="compositionally biased region" description="Basic and acidic residues" evidence="1">
    <location>
        <begin position="181"/>
        <end position="191"/>
    </location>
</feature>
<name>A0A9Q1FKQ9_SYNKA</name>
<sequence length="207" mass="22144">MEVFFSPHTHTTPVKTLRRQAAMRHHSSSSGQQGAVAQHGGRSSPERRNNDHHGHPDLTLHCEVKGNLSALDYRAPVNLEELGALDVTGLQVPSEDGPKGSCEDLMEALCSPAGGIAAALRSVASCNTWIKGPHVPLSVPQLFSCGHRDGETGAQTQAAGALSLQITPHREDPGGQGDAEATEREDGREESVIPQSKYIHILPLYQD</sequence>
<feature type="compositionally biased region" description="Basic and acidic residues" evidence="1">
    <location>
        <begin position="44"/>
        <end position="58"/>
    </location>
</feature>
<proteinExistence type="predicted"/>
<protein>
    <submittedName>
        <fullName evidence="2">Uncharacterized protein</fullName>
    </submittedName>
</protein>
<dbReference type="AlphaFoldDB" id="A0A9Q1FKQ9"/>
<dbReference type="Proteomes" id="UP001152622">
    <property type="component" value="Chromosome 5"/>
</dbReference>
<accession>A0A9Q1FKQ9</accession>
<evidence type="ECO:0000313" key="2">
    <source>
        <dbReference type="EMBL" id="KAJ8360745.1"/>
    </source>
</evidence>
<feature type="compositionally biased region" description="Basic residues" evidence="1">
    <location>
        <begin position="16"/>
        <end position="27"/>
    </location>
</feature>
<comment type="caution">
    <text evidence="2">The sequence shown here is derived from an EMBL/GenBank/DDBJ whole genome shotgun (WGS) entry which is preliminary data.</text>
</comment>
<feature type="compositionally biased region" description="Low complexity" evidence="1">
    <location>
        <begin position="28"/>
        <end position="41"/>
    </location>
</feature>
<keyword evidence="3" id="KW-1185">Reference proteome</keyword>
<evidence type="ECO:0000256" key="1">
    <source>
        <dbReference type="SAM" id="MobiDB-lite"/>
    </source>
</evidence>
<dbReference type="EMBL" id="JAINUF010000005">
    <property type="protein sequence ID" value="KAJ8360745.1"/>
    <property type="molecule type" value="Genomic_DNA"/>
</dbReference>
<feature type="region of interest" description="Disordered" evidence="1">
    <location>
        <begin position="167"/>
        <end position="193"/>
    </location>
</feature>